<dbReference type="PROSITE" id="PS50005">
    <property type="entry name" value="TPR"/>
    <property type="match status" value="1"/>
</dbReference>
<feature type="region of interest" description="Disordered" evidence="2">
    <location>
        <begin position="1"/>
        <end position="45"/>
    </location>
</feature>
<dbReference type="RefSeq" id="WP_189783779.1">
    <property type="nucleotide sequence ID" value="NZ_BNAT01000012.1"/>
</dbReference>
<proteinExistence type="predicted"/>
<dbReference type="SUPFAM" id="SSF103642">
    <property type="entry name" value="Sec-C motif"/>
    <property type="match status" value="1"/>
</dbReference>
<keyword evidence="1" id="KW-0802">TPR repeat</keyword>
<keyword evidence="4" id="KW-1185">Reference proteome</keyword>
<dbReference type="InterPro" id="IPR019734">
    <property type="entry name" value="TPR_rpt"/>
</dbReference>
<dbReference type="Pfam" id="PF02810">
    <property type="entry name" value="SEC-C"/>
    <property type="match status" value="1"/>
</dbReference>
<feature type="repeat" description="TPR" evidence="1">
    <location>
        <begin position="59"/>
        <end position="92"/>
    </location>
</feature>
<reference evidence="3" key="2">
    <citation type="submission" date="2020-09" db="EMBL/GenBank/DDBJ databases">
        <authorList>
            <person name="Sun Q."/>
            <person name="Zhou Y."/>
        </authorList>
    </citation>
    <scope>NUCLEOTIDE SEQUENCE</scope>
    <source>
        <strain evidence="3">CGMCC 4.7403</strain>
    </source>
</reference>
<dbReference type="Pfam" id="PF13432">
    <property type="entry name" value="TPR_16"/>
    <property type="match status" value="1"/>
</dbReference>
<feature type="compositionally biased region" description="Basic residues" evidence="2">
    <location>
        <begin position="1"/>
        <end position="22"/>
    </location>
</feature>
<protein>
    <submittedName>
        <fullName evidence="3">Preprotein translocase SecA</fullName>
    </submittedName>
</protein>
<gene>
    <name evidence="3" type="ORF">GCM10017771_39540</name>
</gene>
<dbReference type="Gene3D" id="3.10.450.50">
    <property type="match status" value="1"/>
</dbReference>
<dbReference type="InterPro" id="IPR011990">
    <property type="entry name" value="TPR-like_helical_dom_sf"/>
</dbReference>
<evidence type="ECO:0000313" key="4">
    <source>
        <dbReference type="Proteomes" id="UP000603227"/>
    </source>
</evidence>
<organism evidence="3 4">
    <name type="scientific">Streptomyces capitiformicae</name>
    <dbReference type="NCBI Taxonomy" id="2014920"/>
    <lineage>
        <taxon>Bacteria</taxon>
        <taxon>Bacillati</taxon>
        <taxon>Actinomycetota</taxon>
        <taxon>Actinomycetes</taxon>
        <taxon>Kitasatosporales</taxon>
        <taxon>Streptomycetaceae</taxon>
        <taxon>Streptomyces</taxon>
    </lineage>
</organism>
<dbReference type="EMBL" id="BNAT01000012">
    <property type="protein sequence ID" value="GHH89313.1"/>
    <property type="molecule type" value="Genomic_DNA"/>
</dbReference>
<dbReference type="InterPro" id="IPR004027">
    <property type="entry name" value="SEC_C_motif"/>
</dbReference>
<reference evidence="3" key="1">
    <citation type="journal article" date="2014" name="Int. J. Syst. Evol. Microbiol.">
        <title>Complete genome sequence of Corynebacterium casei LMG S-19264T (=DSM 44701T), isolated from a smear-ripened cheese.</title>
        <authorList>
            <consortium name="US DOE Joint Genome Institute (JGI-PGF)"/>
            <person name="Walter F."/>
            <person name="Albersmeier A."/>
            <person name="Kalinowski J."/>
            <person name="Ruckert C."/>
        </authorList>
    </citation>
    <scope>NUCLEOTIDE SEQUENCE</scope>
    <source>
        <strain evidence="3">CGMCC 4.7403</strain>
    </source>
</reference>
<sequence>MASKRRTGGKHSKNSKNRKTRGGGRTPVQRVIDIPSPADHAKAAQECEELAERHPEEREELLLEAADAWSDAGEYDRAVTLYERLLDADTADGCSEPELVDAYRIGVLWDAGRCEDARAAAAAFRRRHPRHAGAWNFVAETFEAGDETSTAAEWFTAGITHALGASGPVTVEAVEADPHHYDIEMLVIGRHRVRRLLGEPHDDWDDVADVLHEHRAAPFFGRVTPLDEMHDPLRLMQMVNGVPEALETAIEALPDELGHGSRHAHTAALRSTCVLYWPPEEFTALLARRPEAADSYGTDHAGHRRQVEHTLRELSEEGATHLAVGRATVSGLESHAAAEGGASPDAPDTRSAYAAELARRGLVTDWPPPRNGPCWCGSGRKYKKCCGNPATA</sequence>
<comment type="caution">
    <text evidence="3">The sequence shown here is derived from an EMBL/GenBank/DDBJ whole genome shotgun (WGS) entry which is preliminary data.</text>
</comment>
<dbReference type="SUPFAM" id="SSF48452">
    <property type="entry name" value="TPR-like"/>
    <property type="match status" value="1"/>
</dbReference>
<accession>A0A919GSU1</accession>
<dbReference type="Proteomes" id="UP000603227">
    <property type="component" value="Unassembled WGS sequence"/>
</dbReference>
<name>A0A919GSU1_9ACTN</name>
<evidence type="ECO:0000256" key="2">
    <source>
        <dbReference type="SAM" id="MobiDB-lite"/>
    </source>
</evidence>
<evidence type="ECO:0000313" key="3">
    <source>
        <dbReference type="EMBL" id="GHH89313.1"/>
    </source>
</evidence>
<evidence type="ECO:0000256" key="1">
    <source>
        <dbReference type="PROSITE-ProRule" id="PRU00339"/>
    </source>
</evidence>
<dbReference type="Gene3D" id="1.25.40.10">
    <property type="entry name" value="Tetratricopeptide repeat domain"/>
    <property type="match status" value="1"/>
</dbReference>
<dbReference type="AlphaFoldDB" id="A0A919GSU1"/>